<dbReference type="Pfam" id="PF20059">
    <property type="entry name" value="DUF6458"/>
    <property type="match status" value="1"/>
</dbReference>
<evidence type="ECO:0000259" key="3">
    <source>
        <dbReference type="Pfam" id="PF20059"/>
    </source>
</evidence>
<keyword evidence="5" id="KW-1185">Reference proteome</keyword>
<dbReference type="Proteomes" id="UP000612899">
    <property type="component" value="Unassembled WGS sequence"/>
</dbReference>
<evidence type="ECO:0000313" key="4">
    <source>
        <dbReference type="EMBL" id="GIH07821.1"/>
    </source>
</evidence>
<gene>
    <name evidence="4" type="ORF">Rhe02_58880</name>
</gene>
<feature type="domain" description="DUF6458" evidence="3">
    <location>
        <begin position="1"/>
        <end position="60"/>
    </location>
</feature>
<dbReference type="EMBL" id="BONY01000041">
    <property type="protein sequence ID" value="GIH07821.1"/>
    <property type="molecule type" value="Genomic_DNA"/>
</dbReference>
<sequence length="140" mass="14985">MGIGIGIFLIALGAILTFAVDWSIEGLDLNTVGWILMLVGVGGLILFFYFWNRRRVPQAVTAIRQRQVADAPRTYDDPTPPPRPTVSVMTPQSPAPATMFVPQPPAPVTMLVPQPPQAPVATVTATAPVVLSSRARPDGD</sequence>
<dbReference type="InterPro" id="IPR045597">
    <property type="entry name" value="DUF6458"/>
</dbReference>
<organism evidence="4 5">
    <name type="scientific">Rhizocola hellebori</name>
    <dbReference type="NCBI Taxonomy" id="1392758"/>
    <lineage>
        <taxon>Bacteria</taxon>
        <taxon>Bacillati</taxon>
        <taxon>Actinomycetota</taxon>
        <taxon>Actinomycetes</taxon>
        <taxon>Micromonosporales</taxon>
        <taxon>Micromonosporaceae</taxon>
        <taxon>Rhizocola</taxon>
    </lineage>
</organism>
<evidence type="ECO:0000256" key="1">
    <source>
        <dbReference type="SAM" id="MobiDB-lite"/>
    </source>
</evidence>
<evidence type="ECO:0000313" key="5">
    <source>
        <dbReference type="Proteomes" id="UP000612899"/>
    </source>
</evidence>
<dbReference type="AlphaFoldDB" id="A0A8J3QEG7"/>
<keyword evidence="2" id="KW-1133">Transmembrane helix</keyword>
<protein>
    <recommendedName>
        <fullName evidence="3">DUF6458 domain-containing protein</fullName>
    </recommendedName>
</protein>
<reference evidence="4" key="1">
    <citation type="submission" date="2021-01" db="EMBL/GenBank/DDBJ databases">
        <title>Whole genome shotgun sequence of Rhizocola hellebori NBRC 109834.</title>
        <authorList>
            <person name="Komaki H."/>
            <person name="Tamura T."/>
        </authorList>
    </citation>
    <scope>NUCLEOTIDE SEQUENCE</scope>
    <source>
        <strain evidence="4">NBRC 109834</strain>
    </source>
</reference>
<accession>A0A8J3QEG7</accession>
<feature type="transmembrane region" description="Helical" evidence="2">
    <location>
        <begin position="29"/>
        <end position="51"/>
    </location>
</feature>
<name>A0A8J3QEG7_9ACTN</name>
<keyword evidence="2" id="KW-0472">Membrane</keyword>
<proteinExistence type="predicted"/>
<dbReference type="RefSeq" id="WP_203911600.1">
    <property type="nucleotide sequence ID" value="NZ_BONY01000041.1"/>
</dbReference>
<evidence type="ECO:0000256" key="2">
    <source>
        <dbReference type="SAM" id="Phobius"/>
    </source>
</evidence>
<comment type="caution">
    <text evidence="4">The sequence shown here is derived from an EMBL/GenBank/DDBJ whole genome shotgun (WGS) entry which is preliminary data.</text>
</comment>
<keyword evidence="2" id="KW-0812">Transmembrane</keyword>
<feature type="region of interest" description="Disordered" evidence="1">
    <location>
        <begin position="67"/>
        <end position="100"/>
    </location>
</feature>